<dbReference type="KEGG" id="psoj:PHYSODRAFT_421249"/>
<name>G5ADM2_PHYSP</name>
<keyword evidence="2" id="KW-1185">Reference proteome</keyword>
<evidence type="ECO:0000313" key="2">
    <source>
        <dbReference type="Proteomes" id="UP000002640"/>
    </source>
</evidence>
<dbReference type="Proteomes" id="UP000002640">
    <property type="component" value="Unassembled WGS sequence"/>
</dbReference>
<evidence type="ECO:0000313" key="1">
    <source>
        <dbReference type="EMBL" id="EGZ06275.1"/>
    </source>
</evidence>
<feature type="non-terminal residue" evidence="1">
    <location>
        <position position="1"/>
    </location>
</feature>
<gene>
    <name evidence="1" type="ORF">PHYSODRAFT_421249</name>
</gene>
<organism evidence="1 2">
    <name type="scientific">Phytophthora sojae (strain P6497)</name>
    <name type="common">Soybean stem and root rot agent</name>
    <name type="synonym">Phytophthora megasperma f. sp. glycines</name>
    <dbReference type="NCBI Taxonomy" id="1094619"/>
    <lineage>
        <taxon>Eukaryota</taxon>
        <taxon>Sar</taxon>
        <taxon>Stramenopiles</taxon>
        <taxon>Oomycota</taxon>
        <taxon>Peronosporomycetes</taxon>
        <taxon>Peronosporales</taxon>
        <taxon>Peronosporaceae</taxon>
        <taxon>Phytophthora</taxon>
    </lineage>
</organism>
<protein>
    <recommendedName>
        <fullName evidence="3">PiggyBac transposable element-derived protein domain-containing protein</fullName>
    </recommendedName>
</protein>
<accession>G5ADM2</accession>
<evidence type="ECO:0008006" key="3">
    <source>
        <dbReference type="Google" id="ProtNLM"/>
    </source>
</evidence>
<dbReference type="AlphaFoldDB" id="G5ADM2"/>
<reference evidence="1 2" key="1">
    <citation type="journal article" date="2006" name="Science">
        <title>Phytophthora genome sequences uncover evolutionary origins and mechanisms of pathogenesis.</title>
        <authorList>
            <person name="Tyler B.M."/>
            <person name="Tripathy S."/>
            <person name="Zhang X."/>
            <person name="Dehal P."/>
            <person name="Jiang R.H."/>
            <person name="Aerts A."/>
            <person name="Arredondo F.D."/>
            <person name="Baxter L."/>
            <person name="Bensasson D."/>
            <person name="Beynon J.L."/>
            <person name="Chapman J."/>
            <person name="Damasceno C.M."/>
            <person name="Dorrance A.E."/>
            <person name="Dou D."/>
            <person name="Dickerman A.W."/>
            <person name="Dubchak I.L."/>
            <person name="Garbelotto M."/>
            <person name="Gijzen M."/>
            <person name="Gordon S.G."/>
            <person name="Govers F."/>
            <person name="Grunwald N.J."/>
            <person name="Huang W."/>
            <person name="Ivors K.L."/>
            <person name="Jones R.W."/>
            <person name="Kamoun S."/>
            <person name="Krampis K."/>
            <person name="Lamour K.H."/>
            <person name="Lee M.K."/>
            <person name="McDonald W.H."/>
            <person name="Medina M."/>
            <person name="Meijer H.J."/>
            <person name="Nordberg E.K."/>
            <person name="Maclean D.J."/>
            <person name="Ospina-Giraldo M.D."/>
            <person name="Morris P.F."/>
            <person name="Phuntumart V."/>
            <person name="Putnam N.H."/>
            <person name="Rash S."/>
            <person name="Rose J.K."/>
            <person name="Sakihama Y."/>
            <person name="Salamov A.A."/>
            <person name="Savidor A."/>
            <person name="Scheuring C.F."/>
            <person name="Smith B.M."/>
            <person name="Sobral B.W."/>
            <person name="Terry A."/>
            <person name="Torto-Alalibo T.A."/>
            <person name="Win J."/>
            <person name="Xu Z."/>
            <person name="Zhang H."/>
            <person name="Grigoriev I.V."/>
            <person name="Rokhsar D.S."/>
            <person name="Boore J.L."/>
        </authorList>
    </citation>
    <scope>NUCLEOTIDE SEQUENCE [LARGE SCALE GENOMIC DNA]</scope>
    <source>
        <strain evidence="1 2">P6497</strain>
    </source>
</reference>
<proteinExistence type="predicted"/>
<dbReference type="EMBL" id="JH159164">
    <property type="protein sequence ID" value="EGZ06275.1"/>
    <property type="molecule type" value="Genomic_DNA"/>
</dbReference>
<sequence length="113" mass="12843">ISVRTKARSRARTYMPSKPDKYGLRFYAVVGWDALYVHSLWDNGSGNATRSTPAERYTELFPSLRTPLHNTLSLPEINIEPKSATALWEAMAGHQTRTYRSPSGRRLLISDNF</sequence>
<feature type="non-terminal residue" evidence="1">
    <location>
        <position position="113"/>
    </location>
</feature>
<dbReference type="InParanoid" id="G5ADM2"/>
<dbReference type="RefSeq" id="XP_009538172.1">
    <property type="nucleotide sequence ID" value="XM_009539877.1"/>
</dbReference>
<dbReference type="GeneID" id="20652157"/>